<dbReference type="AlphaFoldDB" id="A0A0A7KIP7"/>
<dbReference type="STRING" id="1182571.QR90_14835"/>
<protein>
    <recommendedName>
        <fullName evidence="1">Aminoglycoside phosphotransferase domain-containing protein</fullName>
    </recommendedName>
</protein>
<name>A0A0A7KIP7_9DEIO</name>
<accession>A0A0A7KIP7</accession>
<evidence type="ECO:0000313" key="2">
    <source>
        <dbReference type="EMBL" id="AIZ46072.1"/>
    </source>
</evidence>
<dbReference type="Proteomes" id="UP000030634">
    <property type="component" value="Chromosome"/>
</dbReference>
<feature type="domain" description="Aminoglycoside phosphotransferase" evidence="1">
    <location>
        <begin position="20"/>
        <end position="220"/>
    </location>
</feature>
<dbReference type="InterPro" id="IPR002575">
    <property type="entry name" value="Aminoglycoside_PTrfase"/>
</dbReference>
<reference evidence="3" key="1">
    <citation type="submission" date="2014-11" db="EMBL/GenBank/DDBJ databases">
        <title>Hymenobacter sp. DG25B genome submission.</title>
        <authorList>
            <person name="Jung H.-Y."/>
            <person name="Kim M.K."/>
            <person name="Srinivasan S."/>
            <person name="Lim S."/>
        </authorList>
    </citation>
    <scope>NUCLEOTIDE SEQUENCE [LARGE SCALE GENOMIC DNA]</scope>
    <source>
        <strain evidence="3">DY59</strain>
    </source>
</reference>
<dbReference type="RefSeq" id="WP_039685711.1">
    <property type="nucleotide sequence ID" value="NZ_CP010028.1"/>
</dbReference>
<dbReference type="Gene3D" id="3.90.1200.10">
    <property type="match status" value="1"/>
</dbReference>
<gene>
    <name evidence="2" type="ORF">QR90_14835</name>
</gene>
<sequence length="285" mass="32092">MTPPPELLDAWNLRPQAELGGRLNRHWQVWNGQESAVLRRWQGSEAQVTYELNVLKLIADTGLNLPFLRCGPQVLDGVCWSLHDVVPGDPAPREDAHARGRWLAELHERWRELPLPAARPNWRGALEVLADAGADALLDAHEAARPADVRLYRWHLHRARRAVAELRPGPRPRRVIHGDFTPWNLRVQGGVWTGLLDFEFARPADPLEDFALAWRGVHDDVVRSYAAHTPLTGEALALLTPLWWAHLLGGALHHLERGVRDDGWTARKLLVRSPLMGELAAPYPG</sequence>
<dbReference type="Pfam" id="PF01636">
    <property type="entry name" value="APH"/>
    <property type="match status" value="1"/>
</dbReference>
<dbReference type="HOGENOM" id="CLU_972259_0_0_0"/>
<dbReference type="KEGG" id="dsw:QR90_14835"/>
<proteinExistence type="predicted"/>
<dbReference type="SUPFAM" id="SSF56112">
    <property type="entry name" value="Protein kinase-like (PK-like)"/>
    <property type="match status" value="1"/>
</dbReference>
<dbReference type="EMBL" id="CP010028">
    <property type="protein sequence ID" value="AIZ46072.1"/>
    <property type="molecule type" value="Genomic_DNA"/>
</dbReference>
<organism evidence="2 3">
    <name type="scientific">Deinococcus radiopugnans</name>
    <dbReference type="NCBI Taxonomy" id="57497"/>
    <lineage>
        <taxon>Bacteria</taxon>
        <taxon>Thermotogati</taxon>
        <taxon>Deinococcota</taxon>
        <taxon>Deinococci</taxon>
        <taxon>Deinococcales</taxon>
        <taxon>Deinococcaceae</taxon>
        <taxon>Deinococcus</taxon>
    </lineage>
</organism>
<evidence type="ECO:0000259" key="1">
    <source>
        <dbReference type="Pfam" id="PF01636"/>
    </source>
</evidence>
<evidence type="ECO:0000313" key="3">
    <source>
        <dbReference type="Proteomes" id="UP000030634"/>
    </source>
</evidence>
<dbReference type="InterPro" id="IPR011009">
    <property type="entry name" value="Kinase-like_dom_sf"/>
</dbReference>